<sequence>MACTKYRNAFCAACINAHIDALGVIAACPLCRVHIFPAAVYELQHEAPPQHQTRPFIDSEWAWLDDTGEPVEDRESDYAED</sequence>
<evidence type="ECO:0000313" key="2">
    <source>
        <dbReference type="Proteomes" id="UP000688947"/>
    </source>
</evidence>
<dbReference type="OrthoDB" id="114732at2759"/>
<dbReference type="EMBL" id="JAENGZ010001224">
    <property type="protein sequence ID" value="KAG6949646.1"/>
    <property type="molecule type" value="Genomic_DNA"/>
</dbReference>
<evidence type="ECO:0000313" key="1">
    <source>
        <dbReference type="EMBL" id="KAG6949646.1"/>
    </source>
</evidence>
<gene>
    <name evidence="1" type="ORF">JG687_00014732</name>
</gene>
<accession>A0A8T1TYM0</accession>
<reference evidence="1" key="1">
    <citation type="submission" date="2021-01" db="EMBL/GenBank/DDBJ databases">
        <title>Phytophthora aleatoria, a newly-described species from Pinus radiata is distinct from Phytophthora cactorum isolates based on comparative genomics.</title>
        <authorList>
            <person name="Mcdougal R."/>
            <person name="Panda P."/>
            <person name="Williams N."/>
            <person name="Studholme D.J."/>
        </authorList>
    </citation>
    <scope>NUCLEOTIDE SEQUENCE</scope>
    <source>
        <strain evidence="1">NZFS 3830</strain>
    </source>
</reference>
<dbReference type="Proteomes" id="UP000688947">
    <property type="component" value="Unassembled WGS sequence"/>
</dbReference>
<name>A0A8T1TYM0_9STRA</name>
<dbReference type="VEuPathDB" id="FungiDB:PC110_g14066"/>
<protein>
    <submittedName>
        <fullName evidence="1">Uncharacterized protein</fullName>
    </submittedName>
</protein>
<comment type="caution">
    <text evidence="1">The sequence shown here is derived from an EMBL/GenBank/DDBJ whole genome shotgun (WGS) entry which is preliminary data.</text>
</comment>
<proteinExistence type="predicted"/>
<dbReference type="AlphaFoldDB" id="A0A8T1TYM0"/>
<organism evidence="1 2">
    <name type="scientific">Phytophthora cactorum</name>
    <dbReference type="NCBI Taxonomy" id="29920"/>
    <lineage>
        <taxon>Eukaryota</taxon>
        <taxon>Sar</taxon>
        <taxon>Stramenopiles</taxon>
        <taxon>Oomycota</taxon>
        <taxon>Peronosporomycetes</taxon>
        <taxon>Peronosporales</taxon>
        <taxon>Peronosporaceae</taxon>
        <taxon>Phytophthora</taxon>
    </lineage>
</organism>